<dbReference type="InterPro" id="IPR005545">
    <property type="entry name" value="YCII"/>
</dbReference>
<dbReference type="Proteomes" id="UP000253740">
    <property type="component" value="Unassembled WGS sequence"/>
</dbReference>
<dbReference type="STRING" id="1475481.GCA_000953855_00895"/>
<evidence type="ECO:0000259" key="2">
    <source>
        <dbReference type="Pfam" id="PF03795"/>
    </source>
</evidence>
<reference evidence="3" key="1">
    <citation type="submission" date="2015-03" db="EMBL/GenBank/DDBJ databases">
        <title>Draft genome sequence of Mizugakiibacter sediminis skMP5.</title>
        <authorList>
            <person name="Watanabe T."/>
            <person name="Kojima H."/>
            <person name="Fukui M."/>
        </authorList>
    </citation>
    <scope>NUCLEOTIDE SEQUENCE</scope>
    <source>
        <strain evidence="3">SkMP5</strain>
    </source>
</reference>
<dbReference type="EMBL" id="DF970162">
    <property type="protein sequence ID" value="GAP65593.1"/>
    <property type="molecule type" value="Genomic_DNA"/>
</dbReference>
<dbReference type="Gene3D" id="3.30.70.1060">
    <property type="entry name" value="Dimeric alpha+beta barrel"/>
    <property type="match status" value="1"/>
</dbReference>
<dbReference type="InterPro" id="IPR011008">
    <property type="entry name" value="Dimeric_a/b-barrel"/>
</dbReference>
<dbReference type="RefSeq" id="WP_062535482.1">
    <property type="nucleotide sequence ID" value="NZ_DF970162.1"/>
</dbReference>
<sequence length="117" mass="12924">MTYMLLVVEPRGQRAERTLQEGQELYARMLRYAEDLQARGLLRGANALRSDDAGARVQVRAGKRAVTDGPFVEAKEMVGGYFLVDCPTREEALALAAECPAAAWATIEVREIGTCYE</sequence>
<accession>A0A0K8QL33</accession>
<reference evidence="4" key="2">
    <citation type="submission" date="2015-08" db="EMBL/GenBank/DDBJ databases">
        <title>Complete DNA Sequence of Pseudomonas syringae pv. actinidiae, the Causal Agent of Kiwifruit Canker Disease.</title>
        <authorList>
            <person name="Rikkerink E.H.A."/>
            <person name="Fineran P.C."/>
        </authorList>
    </citation>
    <scope>NUCLEOTIDE SEQUENCE</scope>
    <source>
        <strain evidence="4">SkMP5</strain>
    </source>
</reference>
<protein>
    <submittedName>
        <fullName evidence="4">DGPF domain-containing protein 1</fullName>
    </submittedName>
    <submittedName>
        <fullName evidence="3">Dehydrogenase</fullName>
    </submittedName>
</protein>
<comment type="similarity">
    <text evidence="1">Belongs to the YciI family.</text>
</comment>
<name>A0A0K8QL33_9GAMM</name>
<evidence type="ECO:0000313" key="3">
    <source>
        <dbReference type="EMBL" id="GAN44992.1"/>
    </source>
</evidence>
<keyword evidence="5" id="KW-1185">Reference proteome</keyword>
<feature type="domain" description="YCII-related" evidence="2">
    <location>
        <begin position="14"/>
        <end position="112"/>
    </location>
</feature>
<dbReference type="PANTHER" id="PTHR35174:SF3">
    <property type="entry name" value="BLL7171 PROTEIN"/>
    <property type="match status" value="1"/>
</dbReference>
<dbReference type="Pfam" id="PF03795">
    <property type="entry name" value="YCII"/>
    <property type="match status" value="1"/>
</dbReference>
<dbReference type="PANTHER" id="PTHR35174">
    <property type="entry name" value="BLL7171 PROTEIN-RELATED"/>
    <property type="match status" value="1"/>
</dbReference>
<dbReference type="AlphaFoldDB" id="A0A0K8QL33"/>
<dbReference type="EMBL" id="DF952379">
    <property type="protein sequence ID" value="GAN44992.1"/>
    <property type="molecule type" value="Genomic_DNA"/>
</dbReference>
<evidence type="ECO:0000256" key="1">
    <source>
        <dbReference type="ARBA" id="ARBA00007689"/>
    </source>
</evidence>
<dbReference type="SUPFAM" id="SSF54909">
    <property type="entry name" value="Dimeric alpha+beta barrel"/>
    <property type="match status" value="1"/>
</dbReference>
<gene>
    <name evidence="3" type="ORF">MBSD_1530</name>
    <name evidence="4" type="ORF">MBSD_n0883</name>
</gene>
<proteinExistence type="inferred from homology"/>
<evidence type="ECO:0000313" key="5">
    <source>
        <dbReference type="Proteomes" id="UP000253740"/>
    </source>
</evidence>
<dbReference type="OrthoDB" id="9807535at2"/>
<dbReference type="HOGENOM" id="CLU_130902_2_2_6"/>
<organism evidence="4">
    <name type="scientific">Mizugakiibacter sediminis</name>
    <dbReference type="NCBI Taxonomy" id="1475481"/>
    <lineage>
        <taxon>Bacteria</taxon>
        <taxon>Pseudomonadati</taxon>
        <taxon>Pseudomonadota</taxon>
        <taxon>Gammaproteobacteria</taxon>
        <taxon>Lysobacterales</taxon>
        <taxon>Rhodanobacteraceae</taxon>
        <taxon>Mizugakiibacter</taxon>
    </lineage>
</organism>
<evidence type="ECO:0000313" key="4">
    <source>
        <dbReference type="EMBL" id="GAP65593.1"/>
    </source>
</evidence>